<evidence type="ECO:0000313" key="2">
    <source>
        <dbReference type="EMBL" id="CAA9889437.1"/>
    </source>
</evidence>
<proteinExistence type="predicted"/>
<comment type="caution">
    <text evidence="2">The sequence shown here is derived from an EMBL/GenBank/DDBJ whole genome shotgun (WGS) entry which is preliminary data.</text>
</comment>
<dbReference type="Proteomes" id="UP000494216">
    <property type="component" value="Unassembled WGS sequence"/>
</dbReference>
<name>A0A8S0XQN3_9GAMM</name>
<keyword evidence="3" id="KW-1185">Reference proteome</keyword>
<reference evidence="2 3" key="1">
    <citation type="submission" date="2020-02" db="EMBL/GenBank/DDBJ databases">
        <authorList>
            <person name="Hogendoorn C."/>
        </authorList>
    </citation>
    <scope>NUCLEOTIDE SEQUENCE [LARGE SCALE GENOMIC DNA]</scope>
    <source>
        <strain evidence="2">METHB21</strain>
    </source>
</reference>
<sequence length="64" mass="7257">MTMDADGLWQRRSKSIPVKTLYEWRRQNAMNVGWDEVRIPAPEAPHAGIRTSSQPTTGNAVCHH</sequence>
<evidence type="ECO:0000313" key="3">
    <source>
        <dbReference type="Proteomes" id="UP000494216"/>
    </source>
</evidence>
<protein>
    <submittedName>
        <fullName evidence="2">Uncharacterized protein</fullName>
    </submittedName>
</protein>
<evidence type="ECO:0000256" key="1">
    <source>
        <dbReference type="SAM" id="MobiDB-lite"/>
    </source>
</evidence>
<feature type="region of interest" description="Disordered" evidence="1">
    <location>
        <begin position="43"/>
        <end position="64"/>
    </location>
</feature>
<dbReference type="AlphaFoldDB" id="A0A8S0XQN3"/>
<feature type="compositionally biased region" description="Polar residues" evidence="1">
    <location>
        <begin position="50"/>
        <end position="64"/>
    </location>
</feature>
<gene>
    <name evidence="2" type="ORF">METHB2_1000007</name>
</gene>
<organism evidence="2 3">
    <name type="scientific">Candidatus Methylobacter favarea</name>
    <dbReference type="NCBI Taxonomy" id="2707345"/>
    <lineage>
        <taxon>Bacteria</taxon>
        <taxon>Pseudomonadati</taxon>
        <taxon>Pseudomonadota</taxon>
        <taxon>Gammaproteobacteria</taxon>
        <taxon>Methylococcales</taxon>
        <taxon>Methylococcaceae</taxon>
        <taxon>Methylobacter</taxon>
    </lineage>
</organism>
<accession>A0A8S0XQN3</accession>
<dbReference type="EMBL" id="CADCXN010000003">
    <property type="protein sequence ID" value="CAA9889437.1"/>
    <property type="molecule type" value="Genomic_DNA"/>
</dbReference>